<dbReference type="Proteomes" id="UP000799324">
    <property type="component" value="Unassembled WGS sequence"/>
</dbReference>
<name>A0A6A6TD22_9PLEO</name>
<feature type="region of interest" description="Disordered" evidence="1">
    <location>
        <begin position="413"/>
        <end position="439"/>
    </location>
</feature>
<organism evidence="2 3">
    <name type="scientific">Lophiostoma macrostomum CBS 122681</name>
    <dbReference type="NCBI Taxonomy" id="1314788"/>
    <lineage>
        <taxon>Eukaryota</taxon>
        <taxon>Fungi</taxon>
        <taxon>Dikarya</taxon>
        <taxon>Ascomycota</taxon>
        <taxon>Pezizomycotina</taxon>
        <taxon>Dothideomycetes</taxon>
        <taxon>Pleosporomycetidae</taxon>
        <taxon>Pleosporales</taxon>
        <taxon>Lophiostomataceae</taxon>
        <taxon>Lophiostoma</taxon>
    </lineage>
</organism>
<feature type="compositionally biased region" description="Low complexity" evidence="1">
    <location>
        <begin position="173"/>
        <end position="185"/>
    </location>
</feature>
<feature type="compositionally biased region" description="Basic and acidic residues" evidence="1">
    <location>
        <begin position="772"/>
        <end position="784"/>
    </location>
</feature>
<evidence type="ECO:0000313" key="3">
    <source>
        <dbReference type="Proteomes" id="UP000799324"/>
    </source>
</evidence>
<feature type="compositionally biased region" description="Low complexity" evidence="1">
    <location>
        <begin position="132"/>
        <end position="147"/>
    </location>
</feature>
<evidence type="ECO:0000256" key="1">
    <source>
        <dbReference type="SAM" id="MobiDB-lite"/>
    </source>
</evidence>
<feature type="compositionally biased region" description="Pro residues" evidence="1">
    <location>
        <begin position="607"/>
        <end position="616"/>
    </location>
</feature>
<proteinExistence type="predicted"/>
<gene>
    <name evidence="2" type="ORF">K491DRAFT_715297</name>
</gene>
<dbReference type="AlphaFoldDB" id="A0A6A6TD22"/>
<protein>
    <submittedName>
        <fullName evidence="2">Uncharacterized protein</fullName>
    </submittedName>
</protein>
<keyword evidence="3" id="KW-1185">Reference proteome</keyword>
<feature type="region of interest" description="Disordered" evidence="1">
    <location>
        <begin position="636"/>
        <end position="683"/>
    </location>
</feature>
<feature type="compositionally biased region" description="Basic and acidic residues" evidence="1">
    <location>
        <begin position="797"/>
        <end position="817"/>
    </location>
</feature>
<sequence>MSSRDDSDATELPDIPREDARGSGQQQNPQIGDRRPSRPIAGTLGESSEQHVAISQQDEHRAHLPQQANLTPTQIFQNHQSQVIQQQQQQILHQPSQVLPGYDPNRPGVSERRRRTHQSRVPAGASQSRGRSPSFTASSSSTTSKSNTSALMALLEGRSSTRHVASSGSLPPARSQSAGSSSSASEPLAGRRLPPLRVETDFRTVDTVYAKLSRELRIIEELEELLNEFEDDADPDTMPSLQLSARPDTRIFDTPTSTLVDDDFRETIYHPPGCCLCSQCRPRGRILPEGDAASDFPTEDMAQMQERSRHLLPPRLPPAVHPICQRCGARHDVTTVCPNPQAPYVTPYPLIPTPARGLPTVQYYAPRPPLQSGSDSQWSNSQMTAAPDQVPPTGGYYYHPQGPLVTQQEWRTANTQEAAGPRVRRRALGPPVDGNVSQPSVIAPARPQAPGPPFERHASQASQGHMWPADAFVAQNIQGGAAQLSQTQALDPVYGRNILQLPSMNAMIRGENFAPGLQHMPYQPVQAQAPAFQTSHPTAFQWSGNEFVPQRHRHEVTQPPPRVPAPGPLHERNDAQRRAMSNHEVFAQQLQRQRQRQSEQLARTAAPYPPPMPANPHAPAHGAFHQRNSQVFEQQLQLQRQHQSEQLARTSTPYPPPMPSDPYAPAHGSMPSTSHPPWRPASSHDYFEREAQRREEQMARGRASYHPHMNYNRSWGGQQPALDHGGMHTPLGVPHSGDVHSGMRQTDQTALVPYTAGRSGGMQRPEAYDPNLTERHVGSRPRTEHRGRRREGEETEGEGRSRLERGWDGKGKGKGKE</sequence>
<feature type="region of interest" description="Disordered" evidence="1">
    <location>
        <begin position="716"/>
        <end position="817"/>
    </location>
</feature>
<feature type="compositionally biased region" description="Pro residues" evidence="1">
    <location>
        <begin position="558"/>
        <end position="567"/>
    </location>
</feature>
<feature type="compositionally biased region" description="Low complexity" evidence="1">
    <location>
        <begin position="77"/>
        <end position="99"/>
    </location>
</feature>
<feature type="compositionally biased region" description="Polar residues" evidence="1">
    <location>
        <begin position="66"/>
        <end position="76"/>
    </location>
</feature>
<accession>A0A6A6TD22</accession>
<reference evidence="2" key="1">
    <citation type="journal article" date="2020" name="Stud. Mycol.">
        <title>101 Dothideomycetes genomes: a test case for predicting lifestyles and emergence of pathogens.</title>
        <authorList>
            <person name="Haridas S."/>
            <person name="Albert R."/>
            <person name="Binder M."/>
            <person name="Bloem J."/>
            <person name="Labutti K."/>
            <person name="Salamov A."/>
            <person name="Andreopoulos B."/>
            <person name="Baker S."/>
            <person name="Barry K."/>
            <person name="Bills G."/>
            <person name="Bluhm B."/>
            <person name="Cannon C."/>
            <person name="Castanera R."/>
            <person name="Culley D."/>
            <person name="Daum C."/>
            <person name="Ezra D."/>
            <person name="Gonzalez J."/>
            <person name="Henrissat B."/>
            <person name="Kuo A."/>
            <person name="Liang C."/>
            <person name="Lipzen A."/>
            <person name="Lutzoni F."/>
            <person name="Magnuson J."/>
            <person name="Mondo S."/>
            <person name="Nolan M."/>
            <person name="Ohm R."/>
            <person name="Pangilinan J."/>
            <person name="Park H.-J."/>
            <person name="Ramirez L."/>
            <person name="Alfaro M."/>
            <person name="Sun H."/>
            <person name="Tritt A."/>
            <person name="Yoshinaga Y."/>
            <person name="Zwiers L.-H."/>
            <person name="Turgeon B."/>
            <person name="Goodwin S."/>
            <person name="Spatafora J."/>
            <person name="Crous P."/>
            <person name="Grigoriev I."/>
        </authorList>
    </citation>
    <scope>NUCLEOTIDE SEQUENCE</scope>
    <source>
        <strain evidence="2">CBS 122681</strain>
    </source>
</reference>
<feature type="region of interest" description="Disordered" evidence="1">
    <location>
        <begin position="1"/>
        <end position="147"/>
    </location>
</feature>
<feature type="compositionally biased region" description="Low complexity" evidence="1">
    <location>
        <begin position="636"/>
        <end position="652"/>
    </location>
</feature>
<feature type="compositionally biased region" description="Pro residues" evidence="1">
    <location>
        <begin position="653"/>
        <end position="662"/>
    </location>
</feature>
<evidence type="ECO:0000313" key="2">
    <source>
        <dbReference type="EMBL" id="KAF2656534.1"/>
    </source>
</evidence>
<feature type="region of interest" description="Disordered" evidence="1">
    <location>
        <begin position="551"/>
        <end position="622"/>
    </location>
</feature>
<dbReference type="EMBL" id="MU004335">
    <property type="protein sequence ID" value="KAF2656534.1"/>
    <property type="molecule type" value="Genomic_DNA"/>
</dbReference>
<feature type="region of interest" description="Disordered" evidence="1">
    <location>
        <begin position="159"/>
        <end position="192"/>
    </location>
</feature>
<feature type="compositionally biased region" description="Low complexity" evidence="1">
    <location>
        <begin position="587"/>
        <end position="606"/>
    </location>
</feature>